<dbReference type="InterPro" id="IPR036881">
    <property type="entry name" value="Glyco_hydro_3_C_sf"/>
</dbReference>
<name>A0ABZ0QS82_9FIRM</name>
<evidence type="ECO:0000256" key="4">
    <source>
        <dbReference type="ARBA" id="ARBA00022801"/>
    </source>
</evidence>
<feature type="domain" description="Glycoside hydrolase family 3 N-terminal" evidence="7">
    <location>
        <begin position="64"/>
        <end position="405"/>
    </location>
</feature>
<evidence type="ECO:0000313" key="10">
    <source>
        <dbReference type="Proteomes" id="UP001304683"/>
    </source>
</evidence>
<evidence type="ECO:0000256" key="5">
    <source>
        <dbReference type="ARBA" id="ARBA00023295"/>
    </source>
</evidence>
<evidence type="ECO:0000256" key="3">
    <source>
        <dbReference type="ARBA" id="ARBA00012663"/>
    </source>
</evidence>
<evidence type="ECO:0000259" key="7">
    <source>
        <dbReference type="Pfam" id="PF00933"/>
    </source>
</evidence>
<feature type="domain" description="Glycoside hydrolase family 3 C-terminal" evidence="8">
    <location>
        <begin position="442"/>
        <end position="591"/>
    </location>
</feature>
<sequence>MRRRRGRGRRVLGMLAVVVWVAGFVLSVPAAAGPARDGVKGPPGGWGDERVRRGWIQRIVARMTLEEKVGQMFMIDVYGRTPTDPDYADENLRSGRGVRNFAEAIQRYHVGGFIYFNWNGNIGIPLDPQQVQSLSNGLQQLARQKRVPIPLLIATDQEGGIVARVRQPATEFPGNMALGATRSPELAEAAARITARELRALGINMNLAPVLDVNVNPANPIIGVRSYGEDPELVARLGVAQIRGYQGEGVIATVKHFPGHGDTDVDSHYGLPIIHHDRETLERVDLRPFREAIAAGVDAVMTAHIVVPALDDAGLPATLSRPILTDVLREELGFDGVIITDALGMQGAQVLPPERIPVEAIKAGADILLMPPDVSLAFNAVVDAVRRGEIAERRIDQSVYRILELKMRRGLFAWDLPGAADLALLGTAESQAVARQAADRSITLLRNAGSVLPLGRGTRVTVVGPRTAGAELLASELAAKGLAVTALGTGLNPTASEQDEAVRRAAAADAVVVTTYNAPSYPGQGQLVGRLVATGKPVIVAATRNPYDAMVLPATAGYLATYGHQPVSLAALARVLVGEVNPSGRLPVTVPGLFDYGAGLRFDPGSGAQ</sequence>
<dbReference type="EMBL" id="CP132508">
    <property type="protein sequence ID" value="WPD19607.1"/>
    <property type="molecule type" value="Genomic_DNA"/>
</dbReference>
<proteinExistence type="inferred from homology"/>
<dbReference type="InterPro" id="IPR002772">
    <property type="entry name" value="Glyco_hydro_3_C"/>
</dbReference>
<evidence type="ECO:0000256" key="1">
    <source>
        <dbReference type="ARBA" id="ARBA00001231"/>
    </source>
</evidence>
<dbReference type="InterPro" id="IPR036962">
    <property type="entry name" value="Glyco_hydro_3_N_sf"/>
</dbReference>
<dbReference type="SUPFAM" id="SSF51445">
    <property type="entry name" value="(Trans)glycosidases"/>
    <property type="match status" value="1"/>
</dbReference>
<dbReference type="PROSITE" id="PS00775">
    <property type="entry name" value="GLYCOSYL_HYDROL_F3"/>
    <property type="match status" value="1"/>
</dbReference>
<dbReference type="Proteomes" id="UP001304683">
    <property type="component" value="Chromosome"/>
</dbReference>
<dbReference type="GO" id="GO:0016787">
    <property type="term" value="F:hydrolase activity"/>
    <property type="evidence" value="ECO:0007669"/>
    <property type="project" value="UniProtKB-KW"/>
</dbReference>
<dbReference type="RefSeq" id="WP_318751111.1">
    <property type="nucleotide sequence ID" value="NZ_CP132508.1"/>
</dbReference>
<comment type="similarity">
    <text evidence="2 6">Belongs to the glycosyl hydrolase 3 family.</text>
</comment>
<keyword evidence="4 6" id="KW-0378">Hydrolase</keyword>
<organism evidence="9 10">
    <name type="scientific">Thermaerobacter composti</name>
    <dbReference type="NCBI Taxonomy" id="554949"/>
    <lineage>
        <taxon>Bacteria</taxon>
        <taxon>Bacillati</taxon>
        <taxon>Bacillota</taxon>
        <taxon>Clostridia</taxon>
        <taxon>Eubacteriales</taxon>
        <taxon>Clostridiales Family XVII. Incertae Sedis</taxon>
        <taxon>Thermaerobacter</taxon>
    </lineage>
</organism>
<dbReference type="Pfam" id="PF00933">
    <property type="entry name" value="Glyco_hydro_3"/>
    <property type="match status" value="1"/>
</dbReference>
<dbReference type="Pfam" id="PF01915">
    <property type="entry name" value="Glyco_hydro_3_C"/>
    <property type="match status" value="1"/>
</dbReference>
<dbReference type="PANTHER" id="PTHR30480:SF13">
    <property type="entry name" value="BETA-HEXOSAMINIDASE"/>
    <property type="match status" value="1"/>
</dbReference>
<dbReference type="Gene3D" id="3.20.20.300">
    <property type="entry name" value="Glycoside hydrolase, family 3, N-terminal domain"/>
    <property type="match status" value="1"/>
</dbReference>
<dbReference type="PRINTS" id="PR00133">
    <property type="entry name" value="GLHYDRLASE3"/>
</dbReference>
<dbReference type="Gene3D" id="3.40.50.1700">
    <property type="entry name" value="Glycoside hydrolase family 3 C-terminal domain"/>
    <property type="match status" value="1"/>
</dbReference>
<dbReference type="PANTHER" id="PTHR30480">
    <property type="entry name" value="BETA-HEXOSAMINIDASE-RELATED"/>
    <property type="match status" value="1"/>
</dbReference>
<keyword evidence="10" id="KW-1185">Reference proteome</keyword>
<keyword evidence="5 6" id="KW-0326">Glycosidase</keyword>
<reference evidence="9 10" key="1">
    <citation type="submission" date="2023-08" db="EMBL/GenBank/DDBJ databases">
        <title>Genome sequence of Thermaerobacter compostii strain Ins1, a spore-forming filamentous bacterium isolated from a deep geothermal reservoir.</title>
        <authorList>
            <person name="Bregnard D."/>
            <person name="Gonzalez D."/>
            <person name="Junier P."/>
        </authorList>
    </citation>
    <scope>NUCLEOTIDE SEQUENCE [LARGE SCALE GENOMIC DNA]</scope>
    <source>
        <strain evidence="9 10">Ins1</strain>
    </source>
</reference>
<accession>A0ABZ0QS82</accession>
<evidence type="ECO:0000256" key="6">
    <source>
        <dbReference type="RuleBase" id="RU361161"/>
    </source>
</evidence>
<dbReference type="SUPFAM" id="SSF52279">
    <property type="entry name" value="Beta-D-glucan exohydrolase, C-terminal domain"/>
    <property type="match status" value="1"/>
</dbReference>
<dbReference type="InterPro" id="IPR050226">
    <property type="entry name" value="NagZ_Beta-hexosaminidase"/>
</dbReference>
<protein>
    <recommendedName>
        <fullName evidence="3">beta-N-acetylhexosaminidase</fullName>
        <ecNumber evidence="3">3.2.1.52</ecNumber>
    </recommendedName>
</protein>
<dbReference type="InterPro" id="IPR019800">
    <property type="entry name" value="Glyco_hydro_3_AS"/>
</dbReference>
<comment type="catalytic activity">
    <reaction evidence="1">
        <text>Hydrolysis of terminal non-reducing N-acetyl-D-hexosamine residues in N-acetyl-beta-D-hexosaminides.</text>
        <dbReference type="EC" id="3.2.1.52"/>
    </reaction>
</comment>
<evidence type="ECO:0000313" key="9">
    <source>
        <dbReference type="EMBL" id="WPD19607.1"/>
    </source>
</evidence>
<dbReference type="InterPro" id="IPR017853">
    <property type="entry name" value="GH"/>
</dbReference>
<gene>
    <name evidence="9" type="ORF">Q5761_02750</name>
</gene>
<dbReference type="EC" id="3.2.1.52" evidence="3"/>
<evidence type="ECO:0000256" key="2">
    <source>
        <dbReference type="ARBA" id="ARBA00005336"/>
    </source>
</evidence>
<evidence type="ECO:0000259" key="8">
    <source>
        <dbReference type="Pfam" id="PF01915"/>
    </source>
</evidence>
<dbReference type="InterPro" id="IPR001764">
    <property type="entry name" value="Glyco_hydro_3_N"/>
</dbReference>